<dbReference type="InterPro" id="IPR050515">
    <property type="entry name" value="Beta-lactam/transpept"/>
</dbReference>
<accession>A0A921JR64</accession>
<sequence length="634" mass="65603">MRRHIAAAVVLAVALVGCAPGGEKPGPDPTTTAEVSPPNNLPKADTAVNAIVTALGSKDLSTVPTVKAAADAQADLTTIFAGMDGIYPSFTAGQVAYDGDDTATVPITVEFPNLGREGWKYETTAKLRHSDQWRLDWSPTLIHPDLTSDTRLRHTQAEAKRAPINGADGLALVEELAMYEVGLDKGAVIESEWMTAASDLAALMKIDAAAYQKKVQANGPKAFVIASTVRQEQIPAAITNIPGTHVREIRAMLGASDSFAAPLLGAVGEPTKEMIDKSGGELTVMDRVGISGLQARYDEQLRGVPLVQIDLVGRKVEGSSAAPIEPRPLFQQDESISQPLNLSLDRVMQEKAEAVLADQPGLATLVVIDVATGGIVAAAQSPSGGTYPHVTFGKFAPGSTFKAVSALAMLRDGMTPSSTVQCPASLKVGTYTFGNYSGYPSAFNGSISLTDAFKESCNTAFAGAAADITGDQLHAAAASLGVGTDYDAGFTSNFGTVQPANNIDRAASMIGQGQVTMSPLGMAGVAASIASGRTVIPWLVKGHEAKPTAAPLTAGEATALQSMMKATVDSGTGKSLQGVMTGAKTGTAQWGPSGDLKTSAWMIAYNDKYAVSSFVEVGDSGGSTAAPLITRLFS</sequence>
<gene>
    <name evidence="9" type="ORF">K8V15_07770</name>
</gene>
<feature type="compositionally biased region" description="Polar residues" evidence="4">
    <location>
        <begin position="29"/>
        <end position="38"/>
    </location>
</feature>
<proteinExistence type="inferred from homology"/>
<keyword evidence="3" id="KW-0472">Membrane</keyword>
<keyword evidence="5" id="KW-0732">Signal</keyword>
<dbReference type="GO" id="GO:0071555">
    <property type="term" value="P:cell wall organization"/>
    <property type="evidence" value="ECO:0007669"/>
    <property type="project" value="TreeGrafter"/>
</dbReference>
<evidence type="ECO:0000259" key="8">
    <source>
        <dbReference type="Pfam" id="PF05223"/>
    </source>
</evidence>
<dbReference type="SUPFAM" id="SSF56601">
    <property type="entry name" value="beta-lactamase/transpeptidase-like"/>
    <property type="match status" value="1"/>
</dbReference>
<dbReference type="Proteomes" id="UP000712713">
    <property type="component" value="Unassembled WGS sequence"/>
</dbReference>
<dbReference type="Gene3D" id="3.90.1310.10">
    <property type="entry name" value="Penicillin-binding protein 2a (Domain 2)"/>
    <property type="match status" value="1"/>
</dbReference>
<dbReference type="InterPro" id="IPR001460">
    <property type="entry name" value="PCN-bd_Tpept"/>
</dbReference>
<dbReference type="Pfam" id="PF03717">
    <property type="entry name" value="PBP_dimer"/>
    <property type="match status" value="1"/>
</dbReference>
<dbReference type="Gene3D" id="3.40.710.10">
    <property type="entry name" value="DD-peptidase/beta-lactamase superfamily"/>
    <property type="match status" value="1"/>
</dbReference>
<dbReference type="GO" id="GO:0005886">
    <property type="term" value="C:plasma membrane"/>
    <property type="evidence" value="ECO:0007669"/>
    <property type="project" value="TreeGrafter"/>
</dbReference>
<dbReference type="InterPro" id="IPR012338">
    <property type="entry name" value="Beta-lactam/transpept-like"/>
</dbReference>
<evidence type="ECO:0000256" key="2">
    <source>
        <dbReference type="ARBA" id="ARBA00007171"/>
    </source>
</evidence>
<dbReference type="PROSITE" id="PS51257">
    <property type="entry name" value="PROKAR_LIPOPROTEIN"/>
    <property type="match status" value="1"/>
</dbReference>
<evidence type="ECO:0000259" key="7">
    <source>
        <dbReference type="Pfam" id="PF03717"/>
    </source>
</evidence>
<feature type="signal peptide" evidence="5">
    <location>
        <begin position="1"/>
        <end position="21"/>
    </location>
</feature>
<dbReference type="InterPro" id="IPR005311">
    <property type="entry name" value="PBP_dimer"/>
</dbReference>
<reference evidence="9" key="2">
    <citation type="submission" date="2021-09" db="EMBL/GenBank/DDBJ databases">
        <authorList>
            <person name="Gilroy R."/>
        </authorList>
    </citation>
    <scope>NUCLEOTIDE SEQUENCE</scope>
    <source>
        <strain evidence="9">ChiGjej3B3-7470</strain>
    </source>
</reference>
<name>A0A921JR64_9ACTN</name>
<reference evidence="9" key="1">
    <citation type="journal article" date="2021" name="PeerJ">
        <title>Extensive microbial diversity within the chicken gut microbiome revealed by metagenomics and culture.</title>
        <authorList>
            <person name="Gilroy R."/>
            <person name="Ravi A."/>
            <person name="Getino M."/>
            <person name="Pursley I."/>
            <person name="Horton D.L."/>
            <person name="Alikhan N.F."/>
            <person name="Baker D."/>
            <person name="Gharbi K."/>
            <person name="Hall N."/>
            <person name="Watson M."/>
            <person name="Adriaenssens E.M."/>
            <person name="Foster-Nyarko E."/>
            <person name="Jarju S."/>
            <person name="Secka A."/>
            <person name="Antonio M."/>
            <person name="Oren A."/>
            <person name="Chaudhuri R.R."/>
            <person name="La Ragione R."/>
            <person name="Hildebrand F."/>
            <person name="Pallen M.J."/>
        </authorList>
    </citation>
    <scope>NUCLEOTIDE SEQUENCE</scope>
    <source>
        <strain evidence="9">ChiGjej3B3-7470</strain>
    </source>
</reference>
<dbReference type="InterPro" id="IPR036138">
    <property type="entry name" value="PBP_dimer_sf"/>
</dbReference>
<evidence type="ECO:0000256" key="4">
    <source>
        <dbReference type="SAM" id="MobiDB-lite"/>
    </source>
</evidence>
<dbReference type="EMBL" id="DYZF01000194">
    <property type="protein sequence ID" value="HJE51861.1"/>
    <property type="molecule type" value="Genomic_DNA"/>
</dbReference>
<dbReference type="Pfam" id="PF00905">
    <property type="entry name" value="Transpeptidase"/>
    <property type="match status" value="1"/>
</dbReference>
<dbReference type="AlphaFoldDB" id="A0A921JR64"/>
<dbReference type="GO" id="GO:0071972">
    <property type="term" value="F:peptidoglycan L,D-transpeptidase activity"/>
    <property type="evidence" value="ECO:0007669"/>
    <property type="project" value="TreeGrafter"/>
</dbReference>
<organism evidence="9 10">
    <name type="scientific">Tessaracoccus flavescens</name>
    <dbReference type="NCBI Taxonomy" id="399497"/>
    <lineage>
        <taxon>Bacteria</taxon>
        <taxon>Bacillati</taxon>
        <taxon>Actinomycetota</taxon>
        <taxon>Actinomycetes</taxon>
        <taxon>Propionibacteriales</taxon>
        <taxon>Propionibacteriaceae</taxon>
        <taxon>Tessaracoccus</taxon>
    </lineage>
</organism>
<dbReference type="PANTHER" id="PTHR30627">
    <property type="entry name" value="PEPTIDOGLYCAN D,D-TRANSPEPTIDASE"/>
    <property type="match status" value="1"/>
</dbReference>
<comment type="subcellular location">
    <subcellularLocation>
        <location evidence="1">Membrane</location>
    </subcellularLocation>
</comment>
<dbReference type="GO" id="GO:0008658">
    <property type="term" value="F:penicillin binding"/>
    <property type="evidence" value="ECO:0007669"/>
    <property type="project" value="InterPro"/>
</dbReference>
<evidence type="ECO:0000256" key="1">
    <source>
        <dbReference type="ARBA" id="ARBA00004370"/>
    </source>
</evidence>
<evidence type="ECO:0000259" key="6">
    <source>
        <dbReference type="Pfam" id="PF00905"/>
    </source>
</evidence>
<evidence type="ECO:0000256" key="3">
    <source>
        <dbReference type="ARBA" id="ARBA00023136"/>
    </source>
</evidence>
<dbReference type="PANTHER" id="PTHR30627:SF24">
    <property type="entry name" value="PENICILLIN-BINDING PROTEIN 4B"/>
    <property type="match status" value="1"/>
</dbReference>
<dbReference type="SUPFAM" id="SSF56519">
    <property type="entry name" value="Penicillin binding protein dimerisation domain"/>
    <property type="match status" value="1"/>
</dbReference>
<evidence type="ECO:0008006" key="11">
    <source>
        <dbReference type="Google" id="ProtNLM"/>
    </source>
</evidence>
<feature type="domain" description="Penicillin-binding protein transpeptidase" evidence="6">
    <location>
        <begin position="364"/>
        <end position="631"/>
    </location>
</feature>
<feature type="domain" description="NTF2-like N-terminal transpeptidase" evidence="8">
    <location>
        <begin position="59"/>
        <end position="149"/>
    </location>
</feature>
<protein>
    <recommendedName>
        <fullName evidence="11">Penicillin-binding protein</fullName>
    </recommendedName>
</protein>
<evidence type="ECO:0000256" key="5">
    <source>
        <dbReference type="SAM" id="SignalP"/>
    </source>
</evidence>
<comment type="caution">
    <text evidence="9">The sequence shown here is derived from an EMBL/GenBank/DDBJ whole genome shotgun (WGS) entry which is preliminary data.</text>
</comment>
<dbReference type="GO" id="GO:0046677">
    <property type="term" value="P:response to antibiotic"/>
    <property type="evidence" value="ECO:0007669"/>
    <property type="project" value="InterPro"/>
</dbReference>
<feature type="region of interest" description="Disordered" evidence="4">
    <location>
        <begin position="21"/>
        <end position="42"/>
    </location>
</feature>
<evidence type="ECO:0000313" key="10">
    <source>
        <dbReference type="Proteomes" id="UP000712713"/>
    </source>
</evidence>
<comment type="similarity">
    <text evidence="2">Belongs to the transpeptidase family.</text>
</comment>
<dbReference type="InterPro" id="IPR007887">
    <property type="entry name" value="MecA_N"/>
</dbReference>
<feature type="chain" id="PRO_5036860456" description="Penicillin-binding protein" evidence="5">
    <location>
        <begin position="22"/>
        <end position="634"/>
    </location>
</feature>
<feature type="domain" description="Penicillin-binding protein dimerisation" evidence="7">
    <location>
        <begin position="158"/>
        <end position="307"/>
    </location>
</feature>
<dbReference type="Pfam" id="PF05223">
    <property type="entry name" value="MecA_N"/>
    <property type="match status" value="1"/>
</dbReference>
<evidence type="ECO:0000313" key="9">
    <source>
        <dbReference type="EMBL" id="HJE51861.1"/>
    </source>
</evidence>